<dbReference type="Proteomes" id="UP000236165">
    <property type="component" value="Unassembled WGS sequence"/>
</dbReference>
<dbReference type="AlphaFoldDB" id="A0A0B5SJF3"/>
<accession>A0A0B5SJF3</accession>
<feature type="domain" description="N-acetyltransferase" evidence="1">
    <location>
        <begin position="1"/>
        <end position="157"/>
    </location>
</feature>
<evidence type="ECO:0000313" key="2">
    <source>
        <dbReference type="EMBL" id="OSX91375.1"/>
    </source>
</evidence>
<evidence type="ECO:0000313" key="4">
    <source>
        <dbReference type="EMBL" id="QQA15564.1"/>
    </source>
</evidence>
<dbReference type="EMBL" id="CP065877">
    <property type="protein sequence ID" value="QQA15564.1"/>
    <property type="molecule type" value="Genomic_DNA"/>
</dbReference>
<name>A0A0B5SJF3_BACMY</name>
<reference evidence="2 6" key="2">
    <citation type="submission" date="2016-12" db="EMBL/GenBank/DDBJ databases">
        <title>Genome Sequences of Twelve Sporeforming Bacillus Species Isolated from Foods.</title>
        <authorList>
            <person name="De Jong A."/>
            <person name="Holsappel S."/>
            <person name="Kuipers O.P."/>
        </authorList>
    </citation>
    <scope>NUCLEOTIDE SEQUENCE [LARGE SCALE GENOMIC DNA]</scope>
    <source>
        <strain evidence="2 6">S3E15</strain>
    </source>
</reference>
<dbReference type="PROSITE" id="PS51186">
    <property type="entry name" value="GNAT"/>
    <property type="match status" value="1"/>
</dbReference>
<dbReference type="KEGG" id="bmyo:BG05_1067"/>
<evidence type="ECO:0000313" key="3">
    <source>
        <dbReference type="EMBL" id="PJN72772.1"/>
    </source>
</evidence>
<dbReference type="SUPFAM" id="SSF55729">
    <property type="entry name" value="Acyl-CoA N-acyltransferases (Nat)"/>
    <property type="match status" value="1"/>
</dbReference>
<dbReference type="InterPro" id="IPR016181">
    <property type="entry name" value="Acyl_CoA_acyltransferase"/>
</dbReference>
<evidence type="ECO:0000313" key="5">
    <source>
        <dbReference type="EMBL" id="VXB65181.1"/>
    </source>
</evidence>
<gene>
    <name evidence="5" type="ORF">BACI71_120061</name>
    <name evidence="3" type="ORF">BACWE_02520</name>
    <name evidence="4" type="ORF">I6G81_24825</name>
    <name evidence="2" type="ORF">S3E15_01008</name>
</gene>
<keyword evidence="5" id="KW-0808">Transferase</keyword>
<dbReference type="Proteomes" id="UP000596196">
    <property type="component" value="Chromosome"/>
</dbReference>
<evidence type="ECO:0000313" key="8">
    <source>
        <dbReference type="Proteomes" id="UP000437562"/>
    </source>
</evidence>
<evidence type="ECO:0000313" key="7">
    <source>
        <dbReference type="Proteomes" id="UP000236165"/>
    </source>
</evidence>
<dbReference type="InterPro" id="IPR000182">
    <property type="entry name" value="GNAT_dom"/>
</dbReference>
<dbReference type="Proteomes" id="UP000194131">
    <property type="component" value="Unassembled WGS sequence"/>
</dbReference>
<reference evidence="3 7" key="1">
    <citation type="submission" date="2016-10" db="EMBL/GenBank/DDBJ databases">
        <title>Genome Sequence of Bacillus weihenstephanensis GM6LP.</title>
        <authorList>
            <person name="Poehlein A."/>
            <person name="Wemheuer F."/>
            <person name="Hollensteiner J."/>
            <person name="Wemheuer B."/>
        </authorList>
    </citation>
    <scope>NUCLEOTIDE SEQUENCE [LARGE SCALE GENOMIC DNA]</scope>
    <source>
        <strain evidence="3 7">GM6LP</strain>
    </source>
</reference>
<dbReference type="EMBL" id="MRWU01000011">
    <property type="protein sequence ID" value="OSX91375.1"/>
    <property type="molecule type" value="Genomic_DNA"/>
</dbReference>
<dbReference type="RefSeq" id="WP_003192160.1">
    <property type="nucleotide sequence ID" value="NZ_CP009692.1"/>
</dbReference>
<accession>A0A084IVE0</accession>
<evidence type="ECO:0000313" key="6">
    <source>
        <dbReference type="Proteomes" id="UP000194131"/>
    </source>
</evidence>
<proteinExistence type="predicted"/>
<sequence>MDIHKLTEEEAKEINTWKYENPYMLYSFSGDAEVIEELLDGTYYGCCGENGEFIGYFCFGENAQVPGGRDANLYRGEDVVDIGLGMKPELTGKGMGEIFFQAGIAFATEELNSKMFRLSVATFNKRAIRLYKNIGFQVGPLFLSRGREFMLMEYERPSV</sequence>
<dbReference type="Proteomes" id="UP000437562">
    <property type="component" value="Unassembled WGS sequence"/>
</dbReference>
<dbReference type="Pfam" id="PF00583">
    <property type="entry name" value="Acetyltransf_1"/>
    <property type="match status" value="1"/>
</dbReference>
<dbReference type="Gene3D" id="3.40.630.30">
    <property type="match status" value="1"/>
</dbReference>
<reference evidence="5 8" key="3">
    <citation type="submission" date="2019-10" db="EMBL/GenBank/DDBJ databases">
        <authorList>
            <person name="Karimi E."/>
        </authorList>
    </citation>
    <scope>NUCLEOTIDE SEQUENCE [LARGE SCALE GENOMIC DNA]</scope>
    <source>
        <strain evidence="5">Bacillus sp. 71</strain>
    </source>
</reference>
<accession>A0A653SAR5</accession>
<keyword evidence="9" id="KW-1185">Reference proteome</keyword>
<evidence type="ECO:0000259" key="1">
    <source>
        <dbReference type="PROSITE" id="PS51186"/>
    </source>
</evidence>
<reference evidence="4 9" key="4">
    <citation type="submission" date="2020-12" db="EMBL/GenBank/DDBJ databases">
        <title>FDA dAtabase for Regulatory Grade micrObial Sequences (FDA-ARGOS): Supporting development and validation of Infectious Disease Dx tests.</title>
        <authorList>
            <person name="Nelson B."/>
            <person name="Plummer A."/>
            <person name="Tallon L."/>
            <person name="Sadzewicz L."/>
            <person name="Zhao X."/>
            <person name="Boylan J."/>
            <person name="Ott S."/>
            <person name="Bowen H."/>
            <person name="Vavikolanu K."/>
            <person name="Mehta A."/>
            <person name="Aluvathingal J."/>
            <person name="Nadendla S."/>
            <person name="Myers T."/>
            <person name="Yan Y."/>
            <person name="Sichtig H."/>
        </authorList>
    </citation>
    <scope>NUCLEOTIDE SEQUENCE [LARGE SCALE GENOMIC DNA]</scope>
    <source>
        <strain evidence="4 9">FDAARGOS_924</strain>
    </source>
</reference>
<dbReference type="EMBL" id="CABWMC010000004">
    <property type="protein sequence ID" value="VXB65181.1"/>
    <property type="molecule type" value="Genomic_DNA"/>
</dbReference>
<protein>
    <submittedName>
        <fullName evidence="5">GCN5-related N-acetyltransferase</fullName>
    </submittedName>
    <submittedName>
        <fullName evidence="4">GNAT family N-acetyltransferase</fullName>
    </submittedName>
</protein>
<dbReference type="OMA" id="WTYEEPY"/>
<evidence type="ECO:0000313" key="9">
    <source>
        <dbReference type="Proteomes" id="UP000596196"/>
    </source>
</evidence>
<dbReference type="GO" id="GO:0016747">
    <property type="term" value="F:acyltransferase activity, transferring groups other than amino-acyl groups"/>
    <property type="evidence" value="ECO:0007669"/>
    <property type="project" value="InterPro"/>
</dbReference>
<organism evidence="5 8">
    <name type="scientific">Bacillus mycoides</name>
    <dbReference type="NCBI Taxonomy" id="1405"/>
    <lineage>
        <taxon>Bacteria</taxon>
        <taxon>Bacillati</taxon>
        <taxon>Bacillota</taxon>
        <taxon>Bacilli</taxon>
        <taxon>Bacillales</taxon>
        <taxon>Bacillaceae</taxon>
        <taxon>Bacillus</taxon>
        <taxon>Bacillus cereus group</taxon>
    </lineage>
</organism>
<dbReference type="EMBL" id="MKZQ01000004">
    <property type="protein sequence ID" value="PJN72772.1"/>
    <property type="molecule type" value="Genomic_DNA"/>
</dbReference>